<comment type="caution">
    <text evidence="5">The sequence shown here is derived from an EMBL/GenBank/DDBJ whole genome shotgun (WGS) entry which is preliminary data.</text>
</comment>
<evidence type="ECO:0000256" key="1">
    <source>
        <dbReference type="ARBA" id="ARBA00004496"/>
    </source>
</evidence>
<evidence type="ECO:0000313" key="6">
    <source>
        <dbReference type="Proteomes" id="UP001596337"/>
    </source>
</evidence>
<evidence type="ECO:0000313" key="5">
    <source>
        <dbReference type="EMBL" id="MFC6866307.1"/>
    </source>
</evidence>
<sequence>MRLGGPLTPIEFDFLWEAYGTGEVPYPLELRSHGATYAERSELRGQTMRSLVAKGVVDERGALAPWLADYFDLLAKAEISVDSVHVVGADTKAVLAVVCARDEDGLLAVQDEEGLHLSEVPAGSLASSIVGLLPHAERGRERSITMPVDTLVTGAGADFMQRRNGAPATEAGSSDADRKTLARLHAQPRLRGGQIAANSRTGSGKRARSSVLSWFDTESGRYLTKATTGTDGREWITISPADAPTMRQRVGELITWVRRELEVTR</sequence>
<organism evidence="5 6">
    <name type="scientific">Haloechinothrix salitolerans</name>
    <dbReference type="NCBI Taxonomy" id="926830"/>
    <lineage>
        <taxon>Bacteria</taxon>
        <taxon>Bacillati</taxon>
        <taxon>Actinomycetota</taxon>
        <taxon>Actinomycetes</taxon>
        <taxon>Pseudonocardiales</taxon>
        <taxon>Pseudonocardiaceae</taxon>
        <taxon>Haloechinothrix</taxon>
    </lineage>
</organism>
<name>A0ABW2BTH3_9PSEU</name>
<comment type="similarity">
    <text evidence="2">Belongs to the EspG family.</text>
</comment>
<proteinExistence type="inferred from homology"/>
<evidence type="ECO:0000256" key="4">
    <source>
        <dbReference type="ARBA" id="ARBA00023186"/>
    </source>
</evidence>
<accession>A0ABW2BTH3</accession>
<dbReference type="InterPro" id="IPR025734">
    <property type="entry name" value="EspG"/>
</dbReference>
<keyword evidence="4" id="KW-0143">Chaperone</keyword>
<dbReference type="Pfam" id="PF14011">
    <property type="entry name" value="ESX-1_EspG"/>
    <property type="match status" value="1"/>
</dbReference>
<dbReference type="Proteomes" id="UP001596337">
    <property type="component" value="Unassembled WGS sequence"/>
</dbReference>
<gene>
    <name evidence="5" type="ORF">ACFQGD_04030</name>
</gene>
<protein>
    <submittedName>
        <fullName evidence="5">ESX secretion-associated protein EspG</fullName>
    </submittedName>
</protein>
<comment type="subcellular location">
    <subcellularLocation>
        <location evidence="1">Cytoplasm</location>
    </subcellularLocation>
</comment>
<reference evidence="6" key="1">
    <citation type="journal article" date="2019" name="Int. J. Syst. Evol. Microbiol.">
        <title>The Global Catalogue of Microorganisms (GCM) 10K type strain sequencing project: providing services to taxonomists for standard genome sequencing and annotation.</title>
        <authorList>
            <consortium name="The Broad Institute Genomics Platform"/>
            <consortium name="The Broad Institute Genome Sequencing Center for Infectious Disease"/>
            <person name="Wu L."/>
            <person name="Ma J."/>
        </authorList>
    </citation>
    <scope>NUCLEOTIDE SEQUENCE [LARGE SCALE GENOMIC DNA]</scope>
    <source>
        <strain evidence="6">KCTC 32255</strain>
    </source>
</reference>
<evidence type="ECO:0000256" key="2">
    <source>
        <dbReference type="ARBA" id="ARBA00006411"/>
    </source>
</evidence>
<dbReference type="RefSeq" id="WP_345400873.1">
    <property type="nucleotide sequence ID" value="NZ_BAABLA010000102.1"/>
</dbReference>
<keyword evidence="3" id="KW-0963">Cytoplasm</keyword>
<keyword evidence="6" id="KW-1185">Reference proteome</keyword>
<evidence type="ECO:0000256" key="3">
    <source>
        <dbReference type="ARBA" id="ARBA00022490"/>
    </source>
</evidence>
<dbReference type="EMBL" id="JBHSXX010000001">
    <property type="protein sequence ID" value="MFC6866307.1"/>
    <property type="molecule type" value="Genomic_DNA"/>
</dbReference>